<organism evidence="1">
    <name type="scientific">Caudovirales sp. ctvQY7</name>
    <dbReference type="NCBI Taxonomy" id="2825774"/>
    <lineage>
        <taxon>Viruses</taxon>
        <taxon>Duplodnaviria</taxon>
        <taxon>Heunggongvirae</taxon>
        <taxon>Uroviricota</taxon>
        <taxon>Caudoviricetes</taxon>
    </lineage>
</organism>
<protein>
    <submittedName>
        <fullName evidence="1">Tail completion protein</fullName>
    </submittedName>
</protein>
<accession>A0A8S5UFN0</accession>
<name>A0A8S5UFN0_9CAUD</name>
<evidence type="ECO:0000313" key="1">
    <source>
        <dbReference type="EMBL" id="DAF93297.1"/>
    </source>
</evidence>
<proteinExistence type="predicted"/>
<sequence>MTPIILLERLAEFVEENISDIKLQVRVTNTKPGEEKERAAEVHKMRLKKKEDKTQRIPYVLLQLLKLEDDKQPSQPAGATAQVRLVVATFSEDGEQGAYDVLNVLLRIRERLLATGVIGQQFEVQKPLEAVVYPDNTEPYYFGEMIANFSIPTIEREVNFNGY</sequence>
<dbReference type="EMBL" id="BK016082">
    <property type="protein sequence ID" value="DAF93297.1"/>
    <property type="molecule type" value="Genomic_DNA"/>
</dbReference>
<reference evidence="1" key="1">
    <citation type="journal article" date="2021" name="Proc. Natl. Acad. Sci. U.S.A.">
        <title>A Catalog of Tens of Thousands of Viruses from Human Metagenomes Reveals Hidden Associations with Chronic Diseases.</title>
        <authorList>
            <person name="Tisza M.J."/>
            <person name="Buck C.B."/>
        </authorList>
    </citation>
    <scope>NUCLEOTIDE SEQUENCE</scope>
    <source>
        <strain evidence="1">CtvQY7</strain>
    </source>
</reference>